<proteinExistence type="predicted"/>
<dbReference type="SUPFAM" id="SSF52467">
    <property type="entry name" value="DHS-like NAD/FAD-binding domain"/>
    <property type="match status" value="1"/>
</dbReference>
<organism evidence="1 2">
    <name type="scientific">Candidatus Cohnella colombiensis</name>
    <dbReference type="NCBI Taxonomy" id="3121368"/>
    <lineage>
        <taxon>Bacteria</taxon>
        <taxon>Bacillati</taxon>
        <taxon>Bacillota</taxon>
        <taxon>Bacilli</taxon>
        <taxon>Bacillales</taxon>
        <taxon>Paenibacillaceae</taxon>
        <taxon>Cohnella</taxon>
    </lineage>
</organism>
<evidence type="ECO:0000313" key="2">
    <source>
        <dbReference type="Proteomes" id="UP001178662"/>
    </source>
</evidence>
<dbReference type="Pfam" id="PF13289">
    <property type="entry name" value="SIR2_2"/>
    <property type="match status" value="1"/>
</dbReference>
<accession>A0AA95EUQ2</accession>
<name>A0AA95EUQ2_9BACL</name>
<dbReference type="EMBL" id="CP119317">
    <property type="protein sequence ID" value="WEK53261.1"/>
    <property type="molecule type" value="Genomic_DNA"/>
</dbReference>
<dbReference type="InterPro" id="IPR029035">
    <property type="entry name" value="DHS-like_NAD/FAD-binding_dom"/>
</dbReference>
<dbReference type="AlphaFoldDB" id="A0AA95EUQ2"/>
<sequence length="1019" mass="119282">MTIKKNLDIEAILDAINRDHLVIFVGAGVSANSNLPSWAGLVKEFASGLGIDREINSDDYLKIPQYYYNQRGKNEYLKKIMEIFNVPLSPNIIHDYIIKFKPRHIMTTNYDNLIEQAIEKHFMFYDTVKEDLDLPYSSNGRMLIKMHGDLTRKNIVLKEDDYLNYSINFKLIESYVRSIFINNTVLFVGYSLQDYDLKLIMKNLQGILGDHFQKAYLIDSSDSPRLSVEKDYFKNLGVNLIDKWDISKIYSDKEVPELKDPQGKNVVRILDYIFRYKESVRNPLDFCYEKFQSFDSLNKIRVKDLVNLLDIGYLIEEGEALKIIPSSTEENDFYIGLIDRLNTIKQSYEQQDWETKRKFDYINLTLSKINLTKIIIADQSFILNSSNKKETSIIKDVLSNNYFSINLLAKQDYKTMNDYDNKIINELMRAYAKYLVNQFVSAFEILEKISIESYRKKNIISLYIIEFNKRYLIGKLKRNRIGHQTIILGTDLGETVFVEQINKIIDTYDNSNIKIEDVFEMLTRKDKDNVRFIHDLLQEQGYVSQRLFHIKELAEKVTEDLDTSFNGPPSTPTSVSNMIRDVYEFFDYTHQNFIMVDQYSEVREYFFYYVKSLLSTYSVKEKSEVQPDSDDLFSGFLFHRIPNHRFSDKDIIITTKYLEWKKLDKLFEEFKIDEIDTSCPSIQLRGLFANLITSYLEVEYTRGLREILKNMLCLFGKIKINKEDFDEIVEKMLALLRSTYVESDIYVTLLKFLYAQNRNQSIEADLISRLIVSFVNKILDSKYNGNQGGFELDALNNNNCIQGLINLIDKQVIDGLKIEIDTEKLIHSIQYGTLSNNKRSIVLRLLIPVYRFLVPEHQELINVNVQKFLSQSFDAKIYGAACNADILLPSVVFEKELSQTLQITKDETEKSKVRSYPNPLKSAVGVVVSLLRHNKIINKELFSGFIGIDDFYDLVLQENDFDYQRFNLNWFSYLGEVEVKKILSNPMAKEILRKKFVKSLVEDELDPKIKRFYLDHFES</sequence>
<gene>
    <name evidence="1" type="ORF">P0Y55_11745</name>
</gene>
<reference evidence="1" key="1">
    <citation type="submission" date="2023-03" db="EMBL/GenBank/DDBJ databases">
        <title>Andean soil-derived lignocellulolytic bacterial consortium as a source of novel taxa and putative plastic-active enzymes.</title>
        <authorList>
            <person name="Diaz-Garcia L."/>
            <person name="Chuvochina M."/>
            <person name="Feuerriegel G."/>
            <person name="Bunk B."/>
            <person name="Sproer C."/>
            <person name="Streit W.R."/>
            <person name="Rodriguez L.M."/>
            <person name="Overmann J."/>
            <person name="Jimenez D.J."/>
        </authorList>
    </citation>
    <scope>NUCLEOTIDE SEQUENCE</scope>
    <source>
        <strain evidence="1">MAG 2441</strain>
    </source>
</reference>
<evidence type="ECO:0000313" key="1">
    <source>
        <dbReference type="EMBL" id="WEK53261.1"/>
    </source>
</evidence>
<protein>
    <submittedName>
        <fullName evidence="1">SIR2 family protein</fullName>
    </submittedName>
</protein>
<keyword evidence="2" id="KW-1185">Reference proteome</keyword>
<dbReference type="Gene3D" id="3.40.50.1220">
    <property type="entry name" value="TPP-binding domain"/>
    <property type="match status" value="1"/>
</dbReference>
<dbReference type="Proteomes" id="UP001178662">
    <property type="component" value="Chromosome"/>
</dbReference>